<dbReference type="PROSITE" id="PS01266">
    <property type="entry name" value="ADENYLOSUCCIN_SYN_1"/>
    <property type="match status" value="1"/>
</dbReference>
<comment type="catalytic activity">
    <reaction evidence="7 8">
        <text>IMP + L-aspartate + GTP = N(6)-(1,2-dicarboxyethyl)-AMP + GDP + phosphate + 2 H(+)</text>
        <dbReference type="Rhea" id="RHEA:15753"/>
        <dbReference type="ChEBI" id="CHEBI:15378"/>
        <dbReference type="ChEBI" id="CHEBI:29991"/>
        <dbReference type="ChEBI" id="CHEBI:37565"/>
        <dbReference type="ChEBI" id="CHEBI:43474"/>
        <dbReference type="ChEBI" id="CHEBI:57567"/>
        <dbReference type="ChEBI" id="CHEBI:58053"/>
        <dbReference type="ChEBI" id="CHEBI:58189"/>
        <dbReference type="EC" id="6.3.4.4"/>
    </reaction>
</comment>
<evidence type="ECO:0000256" key="5">
    <source>
        <dbReference type="ARBA" id="ARBA00022842"/>
    </source>
</evidence>
<feature type="binding site" evidence="7">
    <location>
        <begin position="282"/>
        <end position="284"/>
    </location>
    <ligand>
        <name>GTP</name>
        <dbReference type="ChEBI" id="CHEBI:37565"/>
    </ligand>
</feature>
<dbReference type="NCBIfam" id="NF003295">
    <property type="entry name" value="PRK04293.1"/>
    <property type="match status" value="1"/>
</dbReference>
<evidence type="ECO:0000256" key="3">
    <source>
        <dbReference type="ARBA" id="ARBA00022741"/>
    </source>
</evidence>
<dbReference type="Pfam" id="PF00709">
    <property type="entry name" value="Adenylsucc_synt"/>
    <property type="match status" value="2"/>
</dbReference>
<feature type="binding site" description="in other chain" evidence="7">
    <location>
        <position position="254"/>
    </location>
    <ligand>
        <name>IMP</name>
        <dbReference type="ChEBI" id="CHEBI:58053"/>
        <note>ligand shared between dimeric partners</note>
    </ligand>
</feature>
<dbReference type="GO" id="GO:0044208">
    <property type="term" value="P:'de novo' AMP biosynthetic process"/>
    <property type="evidence" value="ECO:0007669"/>
    <property type="project" value="UniProtKB-UniRule"/>
</dbReference>
<dbReference type="PANTHER" id="PTHR11846">
    <property type="entry name" value="ADENYLOSUCCINATE SYNTHETASE"/>
    <property type="match status" value="1"/>
</dbReference>
<dbReference type="SUPFAM" id="SSF52540">
    <property type="entry name" value="P-loop containing nucleoside triphosphate hydrolases"/>
    <property type="match status" value="1"/>
</dbReference>
<keyword evidence="2 7" id="KW-0479">Metal-binding</keyword>
<dbReference type="Gene3D" id="3.90.170.10">
    <property type="entry name" value="Adenylosuccinate Synthetase, subunit A, domain 3"/>
    <property type="match status" value="1"/>
</dbReference>
<feature type="binding site" description="in other chain" evidence="7">
    <location>
        <begin position="14"/>
        <end position="17"/>
    </location>
    <ligand>
        <name>IMP</name>
        <dbReference type="ChEBI" id="CHEBI:58053"/>
        <note>ligand shared between dimeric partners</note>
    </ligand>
</feature>
<dbReference type="InterPro" id="IPR018220">
    <property type="entry name" value="Adenylosuccin_syn_GTP-bd"/>
</dbReference>
<comment type="subcellular location">
    <subcellularLocation>
        <location evidence="7">Cytoplasm</location>
    </subcellularLocation>
</comment>
<evidence type="ECO:0000313" key="10">
    <source>
        <dbReference type="EMBL" id="THV20568.1"/>
    </source>
</evidence>
<dbReference type="AlphaFoldDB" id="A0A4S8NTI8"/>
<keyword evidence="1 7" id="KW-0436">Ligase</keyword>
<dbReference type="HAMAP" id="MF_00011">
    <property type="entry name" value="Adenylosucc_synth"/>
    <property type="match status" value="1"/>
</dbReference>
<keyword evidence="7" id="KW-0963">Cytoplasm</keyword>
<keyword evidence="5 7" id="KW-0460">Magnesium</keyword>
<dbReference type="Proteomes" id="UP000308828">
    <property type="component" value="Unassembled WGS sequence"/>
</dbReference>
<dbReference type="InterPro" id="IPR001114">
    <property type="entry name" value="Adenylosuccinate_synthetase"/>
</dbReference>
<feature type="binding site" evidence="7">
    <location>
        <position position="43"/>
    </location>
    <ligand>
        <name>Mg(2+)</name>
        <dbReference type="ChEBI" id="CHEBI:18420"/>
    </ligand>
</feature>
<feature type="region of interest" description="Disordered" evidence="9">
    <location>
        <begin position="109"/>
        <end position="133"/>
    </location>
</feature>
<evidence type="ECO:0000256" key="4">
    <source>
        <dbReference type="ARBA" id="ARBA00022755"/>
    </source>
</evidence>
<feature type="binding site" evidence="7">
    <location>
        <begin position="321"/>
        <end position="323"/>
    </location>
    <ligand>
        <name>GTP</name>
        <dbReference type="ChEBI" id="CHEBI:37565"/>
    </ligand>
</feature>
<feature type="active site" description="Proton donor" evidence="7">
    <location>
        <position position="44"/>
    </location>
</feature>
<evidence type="ECO:0000256" key="7">
    <source>
        <dbReference type="HAMAP-Rule" id="MF_00011"/>
    </source>
</evidence>
<proteinExistence type="inferred from homology"/>
<evidence type="ECO:0000256" key="6">
    <source>
        <dbReference type="ARBA" id="ARBA00023134"/>
    </source>
</evidence>
<dbReference type="InterPro" id="IPR042111">
    <property type="entry name" value="Adenylosuccinate_synth_dom3"/>
</dbReference>
<dbReference type="GO" id="GO:0000287">
    <property type="term" value="F:magnesium ion binding"/>
    <property type="evidence" value="ECO:0007669"/>
    <property type="project" value="UniProtKB-UniRule"/>
</dbReference>
<feature type="binding site" evidence="7">
    <location>
        <position position="256"/>
    </location>
    <ligand>
        <name>GTP</name>
        <dbReference type="ChEBI" id="CHEBI:37565"/>
    </ligand>
</feature>
<dbReference type="GO" id="GO:0046040">
    <property type="term" value="P:IMP metabolic process"/>
    <property type="evidence" value="ECO:0007669"/>
    <property type="project" value="TreeGrafter"/>
</dbReference>
<evidence type="ECO:0000256" key="2">
    <source>
        <dbReference type="ARBA" id="ARBA00022723"/>
    </source>
</evidence>
<comment type="pathway">
    <text evidence="7 8">Purine metabolism; AMP biosynthesis via de novo pathway; AMP from IMP: step 1/2.</text>
</comment>
<dbReference type="SMART" id="SM00788">
    <property type="entry name" value="Adenylsucc_synt"/>
    <property type="match status" value="1"/>
</dbReference>
<dbReference type="InterPro" id="IPR027417">
    <property type="entry name" value="P-loop_NTPase"/>
</dbReference>
<feature type="binding site" description="in other chain" evidence="7">
    <location>
        <position position="177"/>
    </location>
    <ligand>
        <name>IMP</name>
        <dbReference type="ChEBI" id="CHEBI:58053"/>
        <note>ligand shared between dimeric partners</note>
    </ligand>
</feature>
<feature type="binding site" evidence="7">
    <location>
        <position position="14"/>
    </location>
    <ligand>
        <name>Mg(2+)</name>
        <dbReference type="ChEBI" id="CHEBI:18420"/>
    </ligand>
</feature>
<comment type="function">
    <text evidence="7">Plays an important role in the de novo pathway of purine nucleotide biosynthesis. Catalyzes the first committed step in the biosynthesis of AMP from IMP.</text>
</comment>
<comment type="cofactor">
    <cofactor evidence="7">
        <name>Mg(2+)</name>
        <dbReference type="ChEBI" id="CHEBI:18420"/>
    </cofactor>
    <text evidence="7">Binds 1 Mg(2+) ion per subunit.</text>
</comment>
<dbReference type="GO" id="GO:0004019">
    <property type="term" value="F:adenylosuccinate synthase activity"/>
    <property type="evidence" value="ECO:0007669"/>
    <property type="project" value="UniProtKB-UniRule"/>
</dbReference>
<dbReference type="EC" id="6.3.4.4" evidence="7 8"/>
<dbReference type="UniPathway" id="UPA00075">
    <property type="reaction ID" value="UER00335"/>
</dbReference>
<evidence type="ECO:0000313" key="11">
    <source>
        <dbReference type="Proteomes" id="UP000308828"/>
    </source>
</evidence>
<evidence type="ECO:0000256" key="8">
    <source>
        <dbReference type="RuleBase" id="RU000520"/>
    </source>
</evidence>
<comment type="subunit">
    <text evidence="7">Homodimer.</text>
</comment>
<comment type="caution">
    <text evidence="10">The sequence shown here is derived from an EMBL/GenBank/DDBJ whole genome shotgun (WGS) entry which is preliminary data.</text>
</comment>
<feature type="binding site" evidence="7">
    <location>
        <begin position="13"/>
        <end position="19"/>
    </location>
    <ligand>
        <name>GTP</name>
        <dbReference type="ChEBI" id="CHEBI:37565"/>
    </ligand>
</feature>
<dbReference type="Gene3D" id="3.40.440.10">
    <property type="entry name" value="Adenylosuccinate Synthetase, subunit A, domain 1"/>
    <property type="match status" value="2"/>
</dbReference>
<dbReference type="InterPro" id="IPR042109">
    <property type="entry name" value="Adenylosuccinate_synth_dom1"/>
</dbReference>
<organism evidence="10 11">
    <name type="scientific">Peteryoungia ipomoeae</name>
    <dbReference type="NCBI Taxonomy" id="1210932"/>
    <lineage>
        <taxon>Bacteria</taxon>
        <taxon>Pseudomonadati</taxon>
        <taxon>Pseudomonadota</taxon>
        <taxon>Alphaproteobacteria</taxon>
        <taxon>Hyphomicrobiales</taxon>
        <taxon>Rhizobiaceae</taxon>
        <taxon>Peteryoungia</taxon>
    </lineage>
</organism>
<dbReference type="PANTHER" id="PTHR11846:SF0">
    <property type="entry name" value="ADENYLOSUCCINATE SYNTHETASE"/>
    <property type="match status" value="1"/>
</dbReference>
<evidence type="ECO:0000256" key="1">
    <source>
        <dbReference type="ARBA" id="ARBA00022598"/>
    </source>
</evidence>
<reference evidence="10 11" key="1">
    <citation type="submission" date="2019-04" db="EMBL/GenBank/DDBJ databases">
        <title>Genome sequence of strain shin9-1.</title>
        <authorList>
            <person name="Gao J."/>
            <person name="Sun J."/>
        </authorList>
    </citation>
    <scope>NUCLEOTIDE SEQUENCE [LARGE SCALE GENOMIC DNA]</scope>
    <source>
        <strain evidence="11">shin9-1</strain>
    </source>
</reference>
<feature type="binding site" description="in other chain" evidence="7">
    <location>
        <position position="125"/>
    </location>
    <ligand>
        <name>IMP</name>
        <dbReference type="ChEBI" id="CHEBI:58053"/>
        <note>ligand shared between dimeric partners</note>
    </ligand>
</feature>
<keyword evidence="11" id="KW-1185">Reference proteome</keyword>
<dbReference type="GO" id="GO:0005737">
    <property type="term" value="C:cytoplasm"/>
    <property type="evidence" value="ECO:0007669"/>
    <property type="project" value="UniProtKB-SubCell"/>
</dbReference>
<dbReference type="GO" id="GO:0005525">
    <property type="term" value="F:GTP binding"/>
    <property type="evidence" value="ECO:0007669"/>
    <property type="project" value="UniProtKB-UniRule"/>
</dbReference>
<name>A0A4S8NTI8_9HYPH</name>
<evidence type="ECO:0000256" key="9">
    <source>
        <dbReference type="SAM" id="MobiDB-lite"/>
    </source>
</evidence>
<accession>A0A4S8NTI8</accession>
<protein>
    <recommendedName>
        <fullName evidence="7 8">Adenylosuccinate synthetase</fullName>
        <shortName evidence="7">AMPSase</shortName>
        <shortName evidence="7">AdSS</shortName>
        <ecNumber evidence="7 8">6.3.4.4</ecNumber>
    </recommendedName>
    <alternativeName>
        <fullName evidence="7">IMP--aspartate ligase</fullName>
    </alternativeName>
</protein>
<comment type="caution">
    <text evidence="7">Lacks conserved residue(s) required for the propagation of feature annotation.</text>
</comment>
<keyword evidence="6 7" id="KW-0342">GTP-binding</keyword>
<dbReference type="OrthoDB" id="9807553at2"/>
<gene>
    <name evidence="7" type="primary">purA</name>
    <name evidence="10" type="ORF">FAA97_18390</name>
</gene>
<keyword evidence="3 7" id="KW-0547">Nucleotide-binding</keyword>
<dbReference type="EMBL" id="STGV01000007">
    <property type="protein sequence ID" value="THV20568.1"/>
    <property type="molecule type" value="Genomic_DNA"/>
</dbReference>
<sequence length="336" mass="36033">MMGCSIVVGGQWGDEAKGKICSYLALADNIALSCRAGLGPGAGHTVVHGGRDFKLRQTASAFINNQTRLLLGAGVLLNTDVLLEEVERLGIEGRVGIDPRATLLEQHHRSAEGDDANLSRTIGSTGSGHGPGLADRALRRARLAADEPRLQHLLTDVAKEANDCLDRGETVLVEGTNGYLLSVLYGTYPFTVGKDSTASTAAADIGIGPTRVEEVIVTFKSYPTRVGPGPFATEMPAAEAETRGFQQFGTVTGRLRRVGEFDFAAAADAARVNGATQIALTHLDWLDPDCRHRPMSDWQPKLLRFIERVEDACNRPATLLGTGPDTYDIVDRRRAS</sequence>
<feature type="binding site" evidence="7">
    <location>
        <begin position="43"/>
        <end position="45"/>
    </location>
    <ligand>
        <name>GTP</name>
        <dbReference type="ChEBI" id="CHEBI:37565"/>
    </ligand>
</feature>
<feature type="active site" description="Proton acceptor" evidence="7">
    <location>
        <position position="14"/>
    </location>
</feature>
<feature type="binding site" evidence="7">
    <location>
        <begin position="250"/>
        <end position="256"/>
    </location>
    <ligand>
        <name>substrate</name>
    </ligand>
</feature>
<feature type="binding site" evidence="7">
    <location>
        <position position="139"/>
    </location>
    <ligand>
        <name>IMP</name>
        <dbReference type="ChEBI" id="CHEBI:58053"/>
        <note>ligand shared between dimeric partners</note>
    </ligand>
</feature>
<keyword evidence="4 7" id="KW-0658">Purine biosynthesis</keyword>
<comment type="similarity">
    <text evidence="7 8">Belongs to the adenylosuccinate synthetase family.</text>
</comment>